<reference evidence="1 2" key="1">
    <citation type="submission" date="2019-09" db="EMBL/GenBank/DDBJ databases">
        <title>Phylogeny of genus Pseudoclavibacter and closely related genus.</title>
        <authorList>
            <person name="Li Y."/>
        </authorList>
    </citation>
    <scope>NUCLEOTIDE SEQUENCE [LARGE SCALE GENOMIC DNA]</scope>
    <source>
        <strain evidence="1 2">DSM 23821</strain>
    </source>
</reference>
<proteinExistence type="predicted"/>
<dbReference type="AlphaFoldDB" id="A0A7J5C2S9"/>
<dbReference type="OrthoDB" id="5074932at2"/>
<keyword evidence="2" id="KW-1185">Reference proteome</keyword>
<protein>
    <submittedName>
        <fullName evidence="1">Uncharacterized protein</fullName>
    </submittedName>
</protein>
<evidence type="ECO:0000313" key="2">
    <source>
        <dbReference type="Proteomes" id="UP000467240"/>
    </source>
</evidence>
<comment type="caution">
    <text evidence="1">The sequence shown here is derived from an EMBL/GenBank/DDBJ whole genome shotgun (WGS) entry which is preliminary data.</text>
</comment>
<name>A0A7J5C2S9_9MICO</name>
<sequence>MVAQGDNLVIEAAVTPGAITAATAGDAEDTALASRLQQSATYTINGTTGATAIIQHRDAGTNSYGVTIAVTLEWPFGDASSPALDNPAKLGSVDLSDFAVTVTQLDGTTNP</sequence>
<organism evidence="1 2">
    <name type="scientific">Pseudoclavibacter chungangensis</name>
    <dbReference type="NCBI Taxonomy" id="587635"/>
    <lineage>
        <taxon>Bacteria</taxon>
        <taxon>Bacillati</taxon>
        <taxon>Actinomycetota</taxon>
        <taxon>Actinomycetes</taxon>
        <taxon>Micrococcales</taxon>
        <taxon>Microbacteriaceae</taxon>
        <taxon>Pseudoclavibacter</taxon>
    </lineage>
</organism>
<dbReference type="EMBL" id="WBJZ01000001">
    <property type="protein sequence ID" value="KAB1662502.1"/>
    <property type="molecule type" value="Genomic_DNA"/>
</dbReference>
<accession>A0A7J5C2S9</accession>
<dbReference type="RefSeq" id="WP_158038934.1">
    <property type="nucleotide sequence ID" value="NZ_JACCFV010000001.1"/>
</dbReference>
<gene>
    <name evidence="1" type="ORF">F8O01_00710</name>
</gene>
<evidence type="ECO:0000313" key="1">
    <source>
        <dbReference type="EMBL" id="KAB1662502.1"/>
    </source>
</evidence>
<dbReference type="Proteomes" id="UP000467240">
    <property type="component" value="Unassembled WGS sequence"/>
</dbReference>